<dbReference type="EMBL" id="JAWDJX010000010">
    <property type="protein sequence ID" value="KAK3054848.1"/>
    <property type="molecule type" value="Genomic_DNA"/>
</dbReference>
<protein>
    <submittedName>
        <fullName evidence="1">Uncharacterized protein</fullName>
    </submittedName>
</protein>
<dbReference type="Proteomes" id="UP001271007">
    <property type="component" value="Unassembled WGS sequence"/>
</dbReference>
<dbReference type="AlphaFoldDB" id="A0AAJ0DQQ2"/>
<organism evidence="1 2">
    <name type="scientific">Extremus antarcticus</name>
    <dbReference type="NCBI Taxonomy" id="702011"/>
    <lineage>
        <taxon>Eukaryota</taxon>
        <taxon>Fungi</taxon>
        <taxon>Dikarya</taxon>
        <taxon>Ascomycota</taxon>
        <taxon>Pezizomycotina</taxon>
        <taxon>Dothideomycetes</taxon>
        <taxon>Dothideomycetidae</taxon>
        <taxon>Mycosphaerellales</taxon>
        <taxon>Extremaceae</taxon>
        <taxon>Extremus</taxon>
    </lineage>
</organism>
<gene>
    <name evidence="1" type="ORF">LTR09_004006</name>
</gene>
<evidence type="ECO:0000313" key="2">
    <source>
        <dbReference type="Proteomes" id="UP001271007"/>
    </source>
</evidence>
<name>A0AAJ0DQQ2_9PEZI</name>
<accession>A0AAJ0DQQ2</accession>
<reference evidence="1" key="1">
    <citation type="submission" date="2023-04" db="EMBL/GenBank/DDBJ databases">
        <title>Black Yeasts Isolated from many extreme environments.</title>
        <authorList>
            <person name="Coleine C."/>
            <person name="Stajich J.E."/>
            <person name="Selbmann L."/>
        </authorList>
    </citation>
    <scope>NUCLEOTIDE SEQUENCE</scope>
    <source>
        <strain evidence="1">CCFEE 5312</strain>
    </source>
</reference>
<comment type="caution">
    <text evidence="1">The sequence shown here is derived from an EMBL/GenBank/DDBJ whole genome shotgun (WGS) entry which is preliminary data.</text>
</comment>
<sequence>MSVSDKLLRRPHLNAPYQSENVFCMCSPCDSALETSLNGQYLNELCDCDTFKRWICSKCVRAEHVETAAMYRRNSVGETWDYDRFEELYGKTRMVQDHQFQLLVRFISTAERHACRLIVTVSEWRHEATEVKAGPAMIYEDPCYPPFIDDRYTGVADKPYPKLAYEGPIWQVLE</sequence>
<proteinExistence type="predicted"/>
<keyword evidence="2" id="KW-1185">Reference proteome</keyword>
<evidence type="ECO:0000313" key="1">
    <source>
        <dbReference type="EMBL" id="KAK3054848.1"/>
    </source>
</evidence>